<dbReference type="Proteomes" id="UP000606721">
    <property type="component" value="Unassembled WGS sequence"/>
</dbReference>
<accession>A0ABR8C139</accession>
<dbReference type="RefSeq" id="WP_190383967.1">
    <property type="nucleotide sequence ID" value="NZ_JACJQT010000060.1"/>
</dbReference>
<comment type="caution">
    <text evidence="1">The sequence shown here is derived from an EMBL/GenBank/DDBJ whole genome shotgun (WGS) entry which is preliminary data.</text>
</comment>
<protein>
    <submittedName>
        <fullName evidence="1">Uncharacterized protein</fullName>
    </submittedName>
</protein>
<evidence type="ECO:0000313" key="1">
    <source>
        <dbReference type="EMBL" id="MBD2280400.1"/>
    </source>
</evidence>
<sequence length="51" mass="6084">MNELIELTGIDETDLQKALEVLKHHDVIVENQGRWRIIVELVRHWVVNMFC</sequence>
<name>A0ABR8C139_APHFL</name>
<evidence type="ECO:0000313" key="2">
    <source>
        <dbReference type="Proteomes" id="UP000606721"/>
    </source>
</evidence>
<dbReference type="EMBL" id="JACJQT010000060">
    <property type="protein sequence ID" value="MBD2280400.1"/>
    <property type="molecule type" value="Genomic_DNA"/>
</dbReference>
<reference evidence="1 2" key="1">
    <citation type="journal article" date="2020" name="ISME J.">
        <title>Comparative genomics reveals insights into cyanobacterial evolution and habitat adaptation.</title>
        <authorList>
            <person name="Chen M.Y."/>
            <person name="Teng W.K."/>
            <person name="Zhao L."/>
            <person name="Hu C.X."/>
            <person name="Zhou Y.K."/>
            <person name="Han B.P."/>
            <person name="Song L.R."/>
            <person name="Shu W.S."/>
        </authorList>
    </citation>
    <scope>NUCLEOTIDE SEQUENCE [LARGE SCALE GENOMIC DNA]</scope>
    <source>
        <strain evidence="1 2">FACHB-1040</strain>
    </source>
</reference>
<keyword evidence="2" id="KW-1185">Reference proteome</keyword>
<proteinExistence type="predicted"/>
<gene>
    <name evidence="1" type="ORF">H6F99_19635</name>
</gene>
<organism evidence="1 2">
    <name type="scientific">Aphanizomenon flos-aquae FACHB-1040</name>
    <dbReference type="NCBI Taxonomy" id="2692887"/>
    <lineage>
        <taxon>Bacteria</taxon>
        <taxon>Bacillati</taxon>
        <taxon>Cyanobacteriota</taxon>
        <taxon>Cyanophyceae</taxon>
        <taxon>Nostocales</taxon>
        <taxon>Aphanizomenonaceae</taxon>
        <taxon>Aphanizomenon</taxon>
    </lineage>
</organism>